<evidence type="ECO:0000256" key="2">
    <source>
        <dbReference type="SAM" id="SignalP"/>
    </source>
</evidence>
<evidence type="ECO:0000256" key="1">
    <source>
        <dbReference type="SAM" id="MobiDB-lite"/>
    </source>
</evidence>
<keyword evidence="4" id="KW-1185">Reference proteome</keyword>
<feature type="region of interest" description="Disordered" evidence="1">
    <location>
        <begin position="23"/>
        <end position="88"/>
    </location>
</feature>
<organism evidence="3 4">
    <name type="scientific">Paenibacillus contaminans</name>
    <dbReference type="NCBI Taxonomy" id="450362"/>
    <lineage>
        <taxon>Bacteria</taxon>
        <taxon>Bacillati</taxon>
        <taxon>Bacillota</taxon>
        <taxon>Bacilli</taxon>
        <taxon>Bacillales</taxon>
        <taxon>Paenibacillaceae</taxon>
        <taxon>Paenibacillus</taxon>
    </lineage>
</organism>
<protein>
    <submittedName>
        <fullName evidence="3">Uncharacterized protein</fullName>
    </submittedName>
</protein>
<proteinExistence type="predicted"/>
<evidence type="ECO:0000313" key="4">
    <source>
        <dbReference type="Proteomes" id="UP000250369"/>
    </source>
</evidence>
<feature type="chain" id="PRO_5039362057" evidence="2">
    <location>
        <begin position="20"/>
        <end position="88"/>
    </location>
</feature>
<feature type="non-terminal residue" evidence="3">
    <location>
        <position position="88"/>
    </location>
</feature>
<dbReference type="AlphaFoldDB" id="A0A329MN51"/>
<keyword evidence="2" id="KW-0732">Signal</keyword>
<reference evidence="3 4" key="1">
    <citation type="journal article" date="2009" name="Int. J. Syst. Evol. Microbiol.">
        <title>Paenibacillus contaminans sp. nov., isolated from a contaminated laboratory plate.</title>
        <authorList>
            <person name="Chou J.H."/>
            <person name="Lee J.H."/>
            <person name="Lin M.C."/>
            <person name="Chang P.S."/>
            <person name="Arun A.B."/>
            <person name="Young C.C."/>
            <person name="Chen W.M."/>
        </authorList>
    </citation>
    <scope>NUCLEOTIDE SEQUENCE [LARGE SCALE GENOMIC DNA]</scope>
    <source>
        <strain evidence="3 4">CKOBP-6</strain>
    </source>
</reference>
<feature type="compositionally biased region" description="Low complexity" evidence="1">
    <location>
        <begin position="38"/>
        <end position="50"/>
    </location>
</feature>
<accession>A0A329MN51</accession>
<dbReference type="RefSeq" id="WP_238177854.1">
    <property type="nucleotide sequence ID" value="NZ_QMFB01000005.1"/>
</dbReference>
<gene>
    <name evidence="3" type="ORF">DQG23_12060</name>
</gene>
<dbReference type="Proteomes" id="UP000250369">
    <property type="component" value="Unassembled WGS sequence"/>
</dbReference>
<sequence>MHNSMSTKTIIWAILALLAAGGCSSSQERGAGEEAAPERAGAYREAAPAPSKAPETPQRSDGGTAAQRRQGASAPSVAPQARGSEAPA</sequence>
<comment type="caution">
    <text evidence="3">The sequence shown here is derived from an EMBL/GenBank/DDBJ whole genome shotgun (WGS) entry which is preliminary data.</text>
</comment>
<evidence type="ECO:0000313" key="3">
    <source>
        <dbReference type="EMBL" id="RAV21381.1"/>
    </source>
</evidence>
<name>A0A329MN51_9BACL</name>
<dbReference type="EMBL" id="QMFB01000005">
    <property type="protein sequence ID" value="RAV21381.1"/>
    <property type="molecule type" value="Genomic_DNA"/>
</dbReference>
<feature type="signal peptide" evidence="2">
    <location>
        <begin position="1"/>
        <end position="19"/>
    </location>
</feature>